<evidence type="ECO:0000256" key="1">
    <source>
        <dbReference type="ARBA" id="ARBA00003456"/>
    </source>
</evidence>
<keyword evidence="4 10" id="KW-0813">Transport</keyword>
<evidence type="ECO:0000256" key="4">
    <source>
        <dbReference type="ARBA" id="ARBA00022448"/>
    </source>
</evidence>
<evidence type="ECO:0000256" key="9">
    <source>
        <dbReference type="ARBA" id="ARBA00023310"/>
    </source>
</evidence>
<name>A0A2M7H4I6_9BACT</name>
<evidence type="ECO:0000256" key="6">
    <source>
        <dbReference type="ARBA" id="ARBA00023065"/>
    </source>
</evidence>
<keyword evidence="6 10" id="KW-0406">Ion transport</keyword>
<dbReference type="GO" id="GO:0045259">
    <property type="term" value="C:proton-transporting ATP synthase complex"/>
    <property type="evidence" value="ECO:0007669"/>
    <property type="project" value="UniProtKB-KW"/>
</dbReference>
<proteinExistence type="inferred from homology"/>
<accession>A0A2M7H4I6</accession>
<dbReference type="NCBIfam" id="TIGR01146">
    <property type="entry name" value="ATPsyn_F1gamma"/>
    <property type="match status" value="1"/>
</dbReference>
<dbReference type="HAMAP" id="MF_00815">
    <property type="entry name" value="ATP_synth_gamma_bact"/>
    <property type="match status" value="1"/>
</dbReference>
<evidence type="ECO:0000256" key="3">
    <source>
        <dbReference type="ARBA" id="ARBA00007681"/>
    </source>
</evidence>
<dbReference type="PANTHER" id="PTHR11693:SF22">
    <property type="entry name" value="ATP SYNTHASE SUBUNIT GAMMA, MITOCHONDRIAL"/>
    <property type="match status" value="1"/>
</dbReference>
<evidence type="ECO:0000256" key="7">
    <source>
        <dbReference type="ARBA" id="ARBA00023136"/>
    </source>
</evidence>
<dbReference type="GO" id="GO:0042777">
    <property type="term" value="P:proton motive force-driven plasma membrane ATP synthesis"/>
    <property type="evidence" value="ECO:0007669"/>
    <property type="project" value="UniProtKB-UniRule"/>
</dbReference>
<dbReference type="Gene3D" id="1.10.287.80">
    <property type="entry name" value="ATP synthase, gamma subunit, helix hairpin domain"/>
    <property type="match status" value="1"/>
</dbReference>
<dbReference type="GO" id="GO:0005524">
    <property type="term" value="F:ATP binding"/>
    <property type="evidence" value="ECO:0007669"/>
    <property type="project" value="UniProtKB-UniRule"/>
</dbReference>
<dbReference type="InterPro" id="IPR035968">
    <property type="entry name" value="ATP_synth_F1_ATPase_gsu"/>
</dbReference>
<dbReference type="InterPro" id="IPR000131">
    <property type="entry name" value="ATP_synth_F1_gsu"/>
</dbReference>
<evidence type="ECO:0000256" key="5">
    <source>
        <dbReference type="ARBA" id="ARBA00022781"/>
    </source>
</evidence>
<keyword evidence="7 10" id="KW-0472">Membrane</keyword>
<dbReference type="PRINTS" id="PR00126">
    <property type="entry name" value="ATPASEGAMMA"/>
</dbReference>
<dbReference type="PANTHER" id="PTHR11693">
    <property type="entry name" value="ATP SYNTHASE GAMMA CHAIN"/>
    <property type="match status" value="1"/>
</dbReference>
<evidence type="ECO:0000256" key="8">
    <source>
        <dbReference type="ARBA" id="ARBA00023196"/>
    </source>
</evidence>
<comment type="similarity">
    <text evidence="3 10">Belongs to the ATPase gamma chain family.</text>
</comment>
<dbReference type="SUPFAM" id="SSF52943">
    <property type="entry name" value="ATP synthase (F1-ATPase), gamma subunit"/>
    <property type="match status" value="1"/>
</dbReference>
<keyword evidence="10" id="KW-1003">Cell membrane</keyword>
<gene>
    <name evidence="10 11" type="primary">atpG</name>
    <name evidence="11" type="ORF">COW24_01630</name>
</gene>
<dbReference type="Gene3D" id="3.40.1380.10">
    <property type="match status" value="1"/>
</dbReference>
<protein>
    <recommendedName>
        <fullName evidence="10">ATP synthase gamma chain</fullName>
    </recommendedName>
    <alternativeName>
        <fullName evidence="10">ATP synthase F1 sector gamma subunit</fullName>
    </alternativeName>
    <alternativeName>
        <fullName evidence="10">F-ATPase gamma subunit</fullName>
    </alternativeName>
</protein>
<dbReference type="CDD" id="cd12151">
    <property type="entry name" value="F1-ATPase_gamma"/>
    <property type="match status" value="1"/>
</dbReference>
<evidence type="ECO:0000313" key="12">
    <source>
        <dbReference type="Proteomes" id="UP000230292"/>
    </source>
</evidence>
<dbReference type="EMBL" id="PFGC01000020">
    <property type="protein sequence ID" value="PIW37142.1"/>
    <property type="molecule type" value="Genomic_DNA"/>
</dbReference>
<keyword evidence="8 10" id="KW-0139">CF(1)</keyword>
<comment type="subcellular location">
    <subcellularLocation>
        <location evidence="10">Cell membrane</location>
        <topology evidence="10">Peripheral membrane protein</topology>
    </subcellularLocation>
    <subcellularLocation>
        <location evidence="2">Membrane</location>
        <topology evidence="2">Peripheral membrane protein</topology>
    </subcellularLocation>
</comment>
<dbReference type="GO" id="GO:0005886">
    <property type="term" value="C:plasma membrane"/>
    <property type="evidence" value="ECO:0007669"/>
    <property type="project" value="UniProtKB-SubCell"/>
</dbReference>
<dbReference type="Pfam" id="PF00231">
    <property type="entry name" value="ATP-synt"/>
    <property type="match status" value="1"/>
</dbReference>
<keyword evidence="5 10" id="KW-0375">Hydrogen ion transport</keyword>
<sequence length="300" mass="32863">MASPKEIKGRIHSIKNTQKTTKAMELVSGAKMRKAVQATNASREYQRISWSIAQRIRSNTKTDIDLSLLRFFTEPNSDDKKIKTTILAFTSNRGLCGSFNSNVIKSVSKYVQENPNEDVSVVGIGKKGIAMLNSIGIKPTLAYPKDDTAASDESVREVAGLLYKKFVSGEIDRVIIAYTDFVSALVQNPQLKTLYPLPSEEPESTTDIDETAKGDLLYTYEPSAVAVLDFLIPRIAEVELYQALLESNASEHSARMLAMKNATEAASEMKDDLTLAYNRARQAAITKEIAEIAAGTAAVS</sequence>
<evidence type="ECO:0000313" key="11">
    <source>
        <dbReference type="EMBL" id="PIW37142.1"/>
    </source>
</evidence>
<comment type="subunit">
    <text evidence="10">F-type ATPases have 2 components, CF(1) - the catalytic core - and CF(0) - the membrane proton channel. CF(1) has five subunits: alpha(3), beta(3), gamma(1), delta(1), epsilon(1). CF(0) has three main subunits: a, b and c.</text>
</comment>
<organism evidence="11 12">
    <name type="scientific">Candidatus Kerfeldbacteria bacterium CG15_BIG_FIL_POST_REV_8_21_14_020_45_12</name>
    <dbReference type="NCBI Taxonomy" id="2014247"/>
    <lineage>
        <taxon>Bacteria</taxon>
        <taxon>Candidatus Kerfeldiibacteriota</taxon>
    </lineage>
</organism>
<dbReference type="GO" id="GO:0046933">
    <property type="term" value="F:proton-transporting ATP synthase activity, rotational mechanism"/>
    <property type="evidence" value="ECO:0007669"/>
    <property type="project" value="UniProtKB-UniRule"/>
</dbReference>
<reference evidence="11 12" key="1">
    <citation type="submission" date="2017-09" db="EMBL/GenBank/DDBJ databases">
        <title>Depth-based differentiation of microbial function through sediment-hosted aquifers and enrichment of novel symbionts in the deep terrestrial subsurface.</title>
        <authorList>
            <person name="Probst A.J."/>
            <person name="Ladd B."/>
            <person name="Jarett J.K."/>
            <person name="Geller-Mcgrath D.E."/>
            <person name="Sieber C.M."/>
            <person name="Emerson J.B."/>
            <person name="Anantharaman K."/>
            <person name="Thomas B.C."/>
            <person name="Malmstrom R."/>
            <person name="Stieglmeier M."/>
            <person name="Klingl A."/>
            <person name="Woyke T."/>
            <person name="Ryan C.M."/>
            <person name="Banfield J.F."/>
        </authorList>
    </citation>
    <scope>NUCLEOTIDE SEQUENCE [LARGE SCALE GENOMIC DNA]</scope>
    <source>
        <strain evidence="11">CG15_BIG_FIL_POST_REV_8_21_14_020_45_12</strain>
    </source>
</reference>
<comment type="function">
    <text evidence="1 10">Produces ATP from ADP in the presence of a proton gradient across the membrane. The gamma chain is believed to be important in regulating ATPase activity and the flow of protons through the CF(0) complex.</text>
</comment>
<dbReference type="AlphaFoldDB" id="A0A2M7H4I6"/>
<keyword evidence="9 10" id="KW-0066">ATP synthesis</keyword>
<evidence type="ECO:0000256" key="10">
    <source>
        <dbReference type="HAMAP-Rule" id="MF_00815"/>
    </source>
</evidence>
<comment type="caution">
    <text evidence="11">The sequence shown here is derived from an EMBL/GenBank/DDBJ whole genome shotgun (WGS) entry which is preliminary data.</text>
</comment>
<evidence type="ECO:0000256" key="2">
    <source>
        <dbReference type="ARBA" id="ARBA00004170"/>
    </source>
</evidence>
<dbReference type="Proteomes" id="UP000230292">
    <property type="component" value="Unassembled WGS sequence"/>
</dbReference>